<dbReference type="Gene3D" id="2.60.40.1120">
    <property type="entry name" value="Carboxypeptidase-like, regulatory domain"/>
    <property type="match status" value="1"/>
</dbReference>
<protein>
    <submittedName>
        <fullName evidence="13">TonB-dependent receptor</fullName>
    </submittedName>
</protein>
<dbReference type="Pfam" id="PF13715">
    <property type="entry name" value="CarbopepD_reg_2"/>
    <property type="match status" value="1"/>
</dbReference>
<feature type="region of interest" description="Disordered" evidence="9">
    <location>
        <begin position="829"/>
        <end position="874"/>
    </location>
</feature>
<comment type="caution">
    <text evidence="13">The sequence shown here is derived from an EMBL/GenBank/DDBJ whole genome shotgun (WGS) entry which is preliminary data.</text>
</comment>
<evidence type="ECO:0000256" key="1">
    <source>
        <dbReference type="ARBA" id="ARBA00004571"/>
    </source>
</evidence>
<feature type="compositionally biased region" description="Gly residues" evidence="9">
    <location>
        <begin position="862"/>
        <end position="874"/>
    </location>
</feature>
<keyword evidence="4 8" id="KW-0812">Transmembrane</keyword>
<evidence type="ECO:0000313" key="14">
    <source>
        <dbReference type="Proteomes" id="UP000293583"/>
    </source>
</evidence>
<evidence type="ECO:0000256" key="6">
    <source>
        <dbReference type="ARBA" id="ARBA00023136"/>
    </source>
</evidence>
<evidence type="ECO:0000256" key="3">
    <source>
        <dbReference type="ARBA" id="ARBA00022452"/>
    </source>
</evidence>
<comment type="subcellular location">
    <subcellularLocation>
        <location evidence="1 8">Cell outer membrane</location>
        <topology evidence="1 8">Multi-pass membrane protein</topology>
    </subcellularLocation>
</comment>
<organism evidence="13 14">
    <name type="scientific">Aquirufa antheringensis</name>
    <dbReference type="NCBI Taxonomy" id="2516559"/>
    <lineage>
        <taxon>Bacteria</taxon>
        <taxon>Pseudomonadati</taxon>
        <taxon>Bacteroidota</taxon>
        <taxon>Cytophagia</taxon>
        <taxon>Cytophagales</taxon>
        <taxon>Flectobacillaceae</taxon>
        <taxon>Aquirufa</taxon>
    </lineage>
</organism>
<dbReference type="AlphaFoldDB" id="A0A4Q9B976"/>
<dbReference type="SUPFAM" id="SSF56935">
    <property type="entry name" value="Porins"/>
    <property type="match status" value="1"/>
</dbReference>
<dbReference type="InterPro" id="IPR012910">
    <property type="entry name" value="Plug_dom"/>
</dbReference>
<feature type="domain" description="Outer membrane protein beta-barrel" evidence="12">
    <location>
        <begin position="408"/>
        <end position="820"/>
    </location>
</feature>
<reference evidence="13 14" key="1">
    <citation type="submission" date="2019-02" db="EMBL/GenBank/DDBJ databases">
        <title>Genome of a new Bacteroidetes strain.</title>
        <authorList>
            <person name="Pitt A."/>
        </authorList>
    </citation>
    <scope>NUCLEOTIDE SEQUENCE [LARGE SCALE GENOMIC DNA]</scope>
    <source>
        <strain evidence="13 14">103A-SOEBACH</strain>
    </source>
</reference>
<keyword evidence="13" id="KW-0675">Receptor</keyword>
<keyword evidence="2 8" id="KW-0813">Transport</keyword>
<dbReference type="PROSITE" id="PS52016">
    <property type="entry name" value="TONB_DEPENDENT_REC_3"/>
    <property type="match status" value="1"/>
</dbReference>
<dbReference type="InterPro" id="IPR039426">
    <property type="entry name" value="TonB-dep_rcpt-like"/>
</dbReference>
<evidence type="ECO:0000256" key="2">
    <source>
        <dbReference type="ARBA" id="ARBA00022448"/>
    </source>
</evidence>
<feature type="compositionally biased region" description="Basic and acidic residues" evidence="9">
    <location>
        <begin position="836"/>
        <end position="845"/>
    </location>
</feature>
<dbReference type="InterPro" id="IPR008969">
    <property type="entry name" value="CarboxyPept-like_regulatory"/>
</dbReference>
<evidence type="ECO:0000256" key="5">
    <source>
        <dbReference type="ARBA" id="ARBA00022729"/>
    </source>
</evidence>
<dbReference type="Gene3D" id="2.170.130.10">
    <property type="entry name" value="TonB-dependent receptor, plug domain"/>
    <property type="match status" value="1"/>
</dbReference>
<feature type="signal peptide" evidence="10">
    <location>
        <begin position="1"/>
        <end position="24"/>
    </location>
</feature>
<dbReference type="Pfam" id="PF14905">
    <property type="entry name" value="OMP_b-brl_3"/>
    <property type="match status" value="1"/>
</dbReference>
<dbReference type="Proteomes" id="UP000293583">
    <property type="component" value="Unassembled WGS sequence"/>
</dbReference>
<dbReference type="OrthoDB" id="905812at2"/>
<dbReference type="EMBL" id="SEWY01000004">
    <property type="protein sequence ID" value="TBH72030.1"/>
    <property type="molecule type" value="Genomic_DNA"/>
</dbReference>
<dbReference type="Gene3D" id="2.40.170.20">
    <property type="entry name" value="TonB-dependent receptor, beta-barrel domain"/>
    <property type="match status" value="1"/>
</dbReference>
<dbReference type="GO" id="GO:0044718">
    <property type="term" value="P:siderophore transmembrane transport"/>
    <property type="evidence" value="ECO:0007669"/>
    <property type="project" value="TreeGrafter"/>
</dbReference>
<feature type="chain" id="PRO_5020399510" evidence="10">
    <location>
        <begin position="25"/>
        <end position="874"/>
    </location>
</feature>
<dbReference type="PANTHER" id="PTHR30069:SF29">
    <property type="entry name" value="HEMOGLOBIN AND HEMOGLOBIN-HAPTOGLOBIN-BINDING PROTEIN 1-RELATED"/>
    <property type="match status" value="1"/>
</dbReference>
<keyword evidence="7 8" id="KW-0998">Cell outer membrane</keyword>
<dbReference type="InterPro" id="IPR036942">
    <property type="entry name" value="Beta-barrel_TonB_sf"/>
</dbReference>
<gene>
    <name evidence="13" type="ORF">EWU20_09400</name>
</gene>
<feature type="domain" description="TonB-dependent receptor plug" evidence="11">
    <location>
        <begin position="167"/>
        <end position="258"/>
    </location>
</feature>
<evidence type="ECO:0000256" key="4">
    <source>
        <dbReference type="ARBA" id="ARBA00022692"/>
    </source>
</evidence>
<keyword evidence="3 8" id="KW-1134">Transmembrane beta strand</keyword>
<evidence type="ECO:0000256" key="10">
    <source>
        <dbReference type="SAM" id="SignalP"/>
    </source>
</evidence>
<feature type="compositionally biased region" description="Low complexity" evidence="9">
    <location>
        <begin position="846"/>
        <end position="861"/>
    </location>
</feature>
<keyword evidence="14" id="KW-1185">Reference proteome</keyword>
<evidence type="ECO:0000256" key="8">
    <source>
        <dbReference type="PROSITE-ProRule" id="PRU01360"/>
    </source>
</evidence>
<evidence type="ECO:0000313" key="13">
    <source>
        <dbReference type="EMBL" id="TBH72030.1"/>
    </source>
</evidence>
<evidence type="ECO:0000259" key="12">
    <source>
        <dbReference type="Pfam" id="PF14905"/>
    </source>
</evidence>
<keyword evidence="5 10" id="KW-0732">Signal</keyword>
<dbReference type="InterPro" id="IPR041700">
    <property type="entry name" value="OMP_b-brl_3"/>
</dbReference>
<dbReference type="PANTHER" id="PTHR30069">
    <property type="entry name" value="TONB-DEPENDENT OUTER MEMBRANE RECEPTOR"/>
    <property type="match status" value="1"/>
</dbReference>
<evidence type="ECO:0000259" key="11">
    <source>
        <dbReference type="Pfam" id="PF07715"/>
    </source>
</evidence>
<name>A0A4Q9B976_9BACT</name>
<accession>A0A4Q9B976</accession>
<dbReference type="InterPro" id="IPR037066">
    <property type="entry name" value="Plug_dom_sf"/>
</dbReference>
<dbReference type="GO" id="GO:0015344">
    <property type="term" value="F:siderophore uptake transmembrane transporter activity"/>
    <property type="evidence" value="ECO:0007669"/>
    <property type="project" value="TreeGrafter"/>
</dbReference>
<evidence type="ECO:0000256" key="7">
    <source>
        <dbReference type="ARBA" id="ARBA00023237"/>
    </source>
</evidence>
<comment type="similarity">
    <text evidence="8">Belongs to the TonB-dependent receptor family.</text>
</comment>
<keyword evidence="6 8" id="KW-0472">Membrane</keyword>
<proteinExistence type="inferred from homology"/>
<dbReference type="GO" id="GO:0009279">
    <property type="term" value="C:cell outer membrane"/>
    <property type="evidence" value="ECO:0007669"/>
    <property type="project" value="UniProtKB-SubCell"/>
</dbReference>
<sequence length="874" mass="95475">MKMFKQQTMKKIITLFALMSLSFAGVSQIPGGMGGFGATPKKEAVIPGTAQAAPKGSAKIIGFLLDSTDSKPVEFATLALINTKTNKPVDGTVADGVGKFTLNKVAVGSYKIVASFIGYESKTVLVTVSDKNDDHDLGVIKLQPSSKMLSEVTVEGQRALIEERVDRTVYNAEKDASNRGGDATDVLKKVPMLSVDLDGNPSLRGSTSVRVLINNKPSTIMASNIADALRQIPADMIKTVEVITSPSAKYDAEGSAGIINIVTKKNTLQGLTLSFDSSAGVRGSNLSLNGNFRNKNWGLSLGGFGRSEYNVNGKFESTQITTNNGLQTTNVQTAESRREGLFGNYQLGFDWDINKFNSITSSVRFGLRNGNNWQDGLQQIRNGVVSSLRNTNSLDESANVDVNIDYTHTFEKAQREFSILSMYSRNNRANDFYNLILNPNSTMSEIMSSIKNENTSYNEEATFQMDYQTPLGKNQLLEFGGKGILRNVTSDYKSFTGTSGGIYTQVNSAILPSNVFDYNQNIYSTYGSYTLTTKNKWSIKTGARYEYTDISASFLKKEGQNTVIPAYGVLVPSFNMSKTFKSGTWRFSYNRRIQRPGIQNLNPNVNATNPLNISTGNPNLAPEYTNNYEVSFSKFVKQTYVSTSFFVRNTTGAINQIREVFGDTVKTTSRNIGNEDAYGMNVNLNVNLSNKLMIGGGGDLSYLVLANNVADPLLNAKNEGLQKNFRVFGNYNIGNGWGAQIFSFYRVNQIQLQGSQGGFGIYSLSFKKDFKNKKGSIGFGAENFFTPNGFVIRSETKTPTINQVSENTLRNMNFKINFSYRIGKMSFGPTKKKKSVNNDDTKGEGDAAPAAPQQPMGMPGMRMGGGGGGFGGPR</sequence>
<evidence type="ECO:0000256" key="9">
    <source>
        <dbReference type="SAM" id="MobiDB-lite"/>
    </source>
</evidence>
<dbReference type="Pfam" id="PF07715">
    <property type="entry name" value="Plug"/>
    <property type="match status" value="1"/>
</dbReference>
<dbReference type="SUPFAM" id="SSF49464">
    <property type="entry name" value="Carboxypeptidase regulatory domain-like"/>
    <property type="match status" value="1"/>
</dbReference>